<dbReference type="Pfam" id="PF07992">
    <property type="entry name" value="Pyr_redox_2"/>
    <property type="match status" value="1"/>
</dbReference>
<evidence type="ECO:0000256" key="1">
    <source>
        <dbReference type="ARBA" id="ARBA00001974"/>
    </source>
</evidence>
<dbReference type="GO" id="GO:0070221">
    <property type="term" value="P:sulfide oxidation, using sulfide:quinone oxidoreductase"/>
    <property type="evidence" value="ECO:0007669"/>
    <property type="project" value="TreeGrafter"/>
</dbReference>
<dbReference type="PANTHER" id="PTHR10632:SF2">
    <property type="entry name" value="SULFIDE:QUINONE OXIDOREDUCTASE, MITOCHONDRIAL"/>
    <property type="match status" value="1"/>
</dbReference>
<evidence type="ECO:0000256" key="6">
    <source>
        <dbReference type="ARBA" id="ARBA00023002"/>
    </source>
</evidence>
<evidence type="ECO:0000313" key="9">
    <source>
        <dbReference type="Proteomes" id="UP000321574"/>
    </source>
</evidence>
<dbReference type="PANTHER" id="PTHR10632">
    <property type="entry name" value="SULFIDE:QUINONE OXIDOREDUCTASE"/>
    <property type="match status" value="1"/>
</dbReference>
<dbReference type="GO" id="GO:0070224">
    <property type="term" value="F:sulfide:quinone oxidoreductase activity"/>
    <property type="evidence" value="ECO:0007669"/>
    <property type="project" value="TreeGrafter"/>
</dbReference>
<dbReference type="InterPro" id="IPR023753">
    <property type="entry name" value="FAD/NAD-binding_dom"/>
</dbReference>
<keyword evidence="6" id="KW-0560">Oxidoreductase</keyword>
<evidence type="ECO:0000256" key="3">
    <source>
        <dbReference type="ARBA" id="ARBA00022719"/>
    </source>
</evidence>
<name>A0A5C8NV25_9BACI</name>
<evidence type="ECO:0000256" key="2">
    <source>
        <dbReference type="ARBA" id="ARBA00022630"/>
    </source>
</evidence>
<dbReference type="InterPro" id="IPR015904">
    <property type="entry name" value="Sulphide_quinone_reductase"/>
</dbReference>
<evidence type="ECO:0000256" key="5">
    <source>
        <dbReference type="ARBA" id="ARBA00022946"/>
    </source>
</evidence>
<dbReference type="FunFam" id="3.50.50.60:FF:000034">
    <property type="entry name" value="sulfide:quinone oxidoreductase, mitochondrial"/>
    <property type="match status" value="1"/>
</dbReference>
<evidence type="ECO:0000313" key="8">
    <source>
        <dbReference type="EMBL" id="TXL65035.1"/>
    </source>
</evidence>
<evidence type="ECO:0000259" key="7">
    <source>
        <dbReference type="Pfam" id="PF07992"/>
    </source>
</evidence>
<comment type="caution">
    <text evidence="8">The sequence shown here is derived from an EMBL/GenBank/DDBJ whole genome shotgun (WGS) entry which is preliminary data.</text>
</comment>
<feature type="domain" description="FAD/NAD(P)-binding" evidence="7">
    <location>
        <begin position="8"/>
        <end position="129"/>
    </location>
</feature>
<keyword evidence="2" id="KW-0285">Flavoprotein</keyword>
<dbReference type="AlphaFoldDB" id="A0A5C8NV25"/>
<dbReference type="EMBL" id="VDUW01000004">
    <property type="protein sequence ID" value="TXL65035.1"/>
    <property type="molecule type" value="Genomic_DNA"/>
</dbReference>
<dbReference type="RefSeq" id="WP_147666803.1">
    <property type="nucleotide sequence ID" value="NZ_VDUW01000004.1"/>
</dbReference>
<evidence type="ECO:0000256" key="4">
    <source>
        <dbReference type="ARBA" id="ARBA00022827"/>
    </source>
</evidence>
<organism evidence="8 9">
    <name type="scientific">Cerasibacillus terrae</name>
    <dbReference type="NCBI Taxonomy" id="2498845"/>
    <lineage>
        <taxon>Bacteria</taxon>
        <taxon>Bacillati</taxon>
        <taxon>Bacillota</taxon>
        <taxon>Bacilli</taxon>
        <taxon>Bacillales</taxon>
        <taxon>Bacillaceae</taxon>
        <taxon>Cerasibacillus</taxon>
    </lineage>
</organism>
<accession>A0A5C8NV25</accession>
<protein>
    <submittedName>
        <fullName evidence="8">NAD(P)/FAD-dependent oxidoreductase</fullName>
    </submittedName>
</protein>
<dbReference type="PRINTS" id="PR00469">
    <property type="entry name" value="PNDRDTASEII"/>
</dbReference>
<dbReference type="GO" id="GO:0048038">
    <property type="term" value="F:quinone binding"/>
    <property type="evidence" value="ECO:0007669"/>
    <property type="project" value="UniProtKB-KW"/>
</dbReference>
<keyword evidence="5" id="KW-0809">Transit peptide</keyword>
<dbReference type="GO" id="GO:0071949">
    <property type="term" value="F:FAD binding"/>
    <property type="evidence" value="ECO:0007669"/>
    <property type="project" value="TreeGrafter"/>
</dbReference>
<keyword evidence="3" id="KW-0874">Quinone</keyword>
<dbReference type="OrthoDB" id="9805710at2"/>
<keyword evidence="9" id="KW-1185">Reference proteome</keyword>
<dbReference type="Gene3D" id="3.50.50.60">
    <property type="entry name" value="FAD/NAD(P)-binding domain"/>
    <property type="match status" value="2"/>
</dbReference>
<sequence length="399" mass="44695">MAQEIQTKIVVVGAGTAGLTVAAQLLRKAPYLHGDVTIIDPSENHYYQPFFTLVGGGDATLEESVRKQETLIPDGAEWLQEAVTTFSPDENKVTTNKGTVLTYEYLVVAAGIQLNWHLVKGLKETLGKNGVCSNYSEDYVESTWEAIRTLKGGKAIFTQPSSPVKCAGAPQKIMYLADEYFRKSGVRHKTNIEFISGMDDLFPVKRYYPALKQLVKDKGIDETYFMDLVEIDGPNKKATFKHVNKDETITRDFDMIHVTPPMGPPQFIADSPIADEAGWVDLDMYTLRHNKYDNIFGAGDCTSLPTSRTGAAVRKQAPVMVDNLIAIMNGKELKAKYDGYSSCPVVTGYDTVMLAEFVYGYEAEESFPFDQRKRRKSMFLMKKHMLPMMYWNGMIKGTM</sequence>
<dbReference type="SUPFAM" id="SSF51905">
    <property type="entry name" value="FAD/NAD(P)-binding domain"/>
    <property type="match status" value="2"/>
</dbReference>
<keyword evidence="4" id="KW-0274">FAD</keyword>
<reference evidence="8 9" key="1">
    <citation type="submission" date="2019-06" db="EMBL/GenBank/DDBJ databases">
        <title>Cerasibacillus sp. nov., isolated from maize field.</title>
        <authorList>
            <person name="Lin S.-Y."/>
            <person name="Tsai C.-F."/>
            <person name="Young C.-C."/>
        </authorList>
    </citation>
    <scope>NUCLEOTIDE SEQUENCE [LARGE SCALE GENOMIC DNA]</scope>
    <source>
        <strain evidence="8 9">CC-CFT480</strain>
    </source>
</reference>
<dbReference type="InterPro" id="IPR036188">
    <property type="entry name" value="FAD/NAD-bd_sf"/>
</dbReference>
<gene>
    <name evidence="8" type="ORF">FHP05_07805</name>
</gene>
<comment type="cofactor">
    <cofactor evidence="1">
        <name>FAD</name>
        <dbReference type="ChEBI" id="CHEBI:57692"/>
    </cofactor>
</comment>
<dbReference type="Proteomes" id="UP000321574">
    <property type="component" value="Unassembled WGS sequence"/>
</dbReference>
<proteinExistence type="predicted"/>